<reference evidence="1 2" key="1">
    <citation type="submission" date="2015-11" db="EMBL/GenBank/DDBJ databases">
        <title>Butyribacter intestini gen. nov., sp. nov., a butyric acid-producing bacterium of the family Lachnospiraceae isolated from the human faeces.</title>
        <authorList>
            <person name="Zou Y."/>
            <person name="Xue W."/>
            <person name="Luo G."/>
            <person name="Lv M."/>
        </authorList>
    </citation>
    <scope>NUCLEOTIDE SEQUENCE [LARGE SCALE GENOMIC DNA]</scope>
    <source>
        <strain evidence="1 2">ACET-33324</strain>
    </source>
</reference>
<dbReference type="AlphaFoldDB" id="A0A0V8QGS0"/>
<evidence type="ECO:0000313" key="1">
    <source>
        <dbReference type="EMBL" id="KSV59762.1"/>
    </source>
</evidence>
<name>A0A0V8QGS0_9FIRM</name>
<dbReference type="EMBL" id="LNAM01000090">
    <property type="protein sequence ID" value="KSV59762.1"/>
    <property type="molecule type" value="Genomic_DNA"/>
</dbReference>
<dbReference type="InterPro" id="IPR053735">
    <property type="entry name" value="Type_III_TA_endoRNase"/>
</dbReference>
<gene>
    <name evidence="1" type="ORF">ASU35_07760</name>
</gene>
<accession>A0A0V8QGS0</accession>
<dbReference type="Proteomes" id="UP000054874">
    <property type="component" value="Unassembled WGS sequence"/>
</dbReference>
<dbReference type="STRING" id="290052.ASU35_07760"/>
<proteinExistence type="predicted"/>
<dbReference type="CDD" id="cd17492">
    <property type="entry name" value="toxin_CptN"/>
    <property type="match status" value="1"/>
</dbReference>
<dbReference type="Gene3D" id="3.10.129.130">
    <property type="match status" value="1"/>
</dbReference>
<dbReference type="NCBIfam" id="NF047359">
    <property type="entry name" value="CptIN"/>
    <property type="match status" value="1"/>
</dbReference>
<organism evidence="1 2">
    <name type="scientific">Acetivibrio ethanolgignens</name>
    <dbReference type="NCBI Taxonomy" id="290052"/>
    <lineage>
        <taxon>Bacteria</taxon>
        <taxon>Bacillati</taxon>
        <taxon>Bacillota</taxon>
        <taxon>Clostridia</taxon>
        <taxon>Eubacteriales</taxon>
        <taxon>Oscillospiraceae</taxon>
        <taxon>Acetivibrio</taxon>
    </lineage>
</organism>
<dbReference type="InterPro" id="IPR058108">
    <property type="entry name" value="CptIN-like"/>
</dbReference>
<sequence length="170" mass="19833">MKQGTFFFITDDFFKKHDMDGRLMKNKDGIHNRPCFYAFPDKKEPNIFWCVPISSQIEKFERIVHNKISKQMEKGYKTPKCNTIRFGEVLGQKRAFLIQNMFPVTAAYVFATYIDKNTKNPVTIAPDTEKDIVTNAREILKLVFRGYNNLVFTDIQKTYADLIAELHPGH</sequence>
<keyword evidence="2" id="KW-1185">Reference proteome</keyword>
<evidence type="ECO:0000313" key="2">
    <source>
        <dbReference type="Proteomes" id="UP000054874"/>
    </source>
</evidence>
<comment type="caution">
    <text evidence="1">The sequence shown here is derived from an EMBL/GenBank/DDBJ whole genome shotgun (WGS) entry which is preliminary data.</text>
</comment>
<protein>
    <submittedName>
        <fullName evidence="1">Uncharacterized protein</fullName>
    </submittedName>
</protein>